<feature type="transmembrane region" description="Helical" evidence="1">
    <location>
        <begin position="35"/>
        <end position="56"/>
    </location>
</feature>
<evidence type="ECO:0000313" key="3">
    <source>
        <dbReference type="Proteomes" id="UP000187209"/>
    </source>
</evidence>
<dbReference type="OrthoDB" id="10009287at2759"/>
<comment type="caution">
    <text evidence="2">The sequence shown here is derived from an EMBL/GenBank/DDBJ whole genome shotgun (WGS) entry which is preliminary data.</text>
</comment>
<dbReference type="Proteomes" id="UP000187209">
    <property type="component" value="Unassembled WGS sequence"/>
</dbReference>
<keyword evidence="1" id="KW-0812">Transmembrane</keyword>
<dbReference type="EMBL" id="MPUH01000074">
    <property type="protein sequence ID" value="OMJ91812.1"/>
    <property type="molecule type" value="Genomic_DNA"/>
</dbReference>
<gene>
    <name evidence="2" type="ORF">SteCoe_5600</name>
</gene>
<organism evidence="2 3">
    <name type="scientific">Stentor coeruleus</name>
    <dbReference type="NCBI Taxonomy" id="5963"/>
    <lineage>
        <taxon>Eukaryota</taxon>
        <taxon>Sar</taxon>
        <taxon>Alveolata</taxon>
        <taxon>Ciliophora</taxon>
        <taxon>Postciliodesmatophora</taxon>
        <taxon>Heterotrichea</taxon>
        <taxon>Heterotrichida</taxon>
        <taxon>Stentoridae</taxon>
        <taxon>Stentor</taxon>
    </lineage>
</organism>
<dbReference type="InterPro" id="IPR016024">
    <property type="entry name" value="ARM-type_fold"/>
</dbReference>
<keyword evidence="1" id="KW-0472">Membrane</keyword>
<dbReference type="SUPFAM" id="SSF48371">
    <property type="entry name" value="ARM repeat"/>
    <property type="match status" value="1"/>
</dbReference>
<sequence>MLELFLLVFIFSSVWIVWLRPIYHTLRNNPIKEWYEYWVILGVLSFLEVFVIEGFAREIPYNFIRTMSLFVLSERAVAVLRPKSEKKKEESESIDDMACDSLPEQIMHIENLNGKTKPRVIEKLLSNAEPSPFQLEKTAIWTTIPTSIRGLTAYKLSVMISGNQIPDDRIETYKDSKIPQVLIEMLASPDPGDFENSLLLIAYLTEKSKKLQKVFFELKIFEILKIIVMQKPGNAAACSLSIYRKIFKQRDQAREEFMRSNMSLEVIKMLRSTEKMVAIEACQCANDLVVREDNVLNKHLLKILANQGLYDALQEALANHGSDNKVKLQLKYVEALINSL</sequence>
<proteinExistence type="predicted"/>
<evidence type="ECO:0000313" key="2">
    <source>
        <dbReference type="EMBL" id="OMJ91812.1"/>
    </source>
</evidence>
<dbReference type="AlphaFoldDB" id="A0A1R2CS22"/>
<name>A0A1R2CS22_9CILI</name>
<evidence type="ECO:0000256" key="1">
    <source>
        <dbReference type="SAM" id="Phobius"/>
    </source>
</evidence>
<dbReference type="InterPro" id="IPR011989">
    <property type="entry name" value="ARM-like"/>
</dbReference>
<protein>
    <submittedName>
        <fullName evidence="2">Uncharacterized protein</fullName>
    </submittedName>
</protein>
<feature type="transmembrane region" description="Helical" evidence="1">
    <location>
        <begin position="6"/>
        <end position="23"/>
    </location>
</feature>
<accession>A0A1R2CS22</accession>
<reference evidence="2 3" key="1">
    <citation type="submission" date="2016-11" db="EMBL/GenBank/DDBJ databases">
        <title>The macronuclear genome of Stentor coeruleus: a giant cell with tiny introns.</title>
        <authorList>
            <person name="Slabodnick M."/>
            <person name="Ruby J.G."/>
            <person name="Reiff S.B."/>
            <person name="Swart E.C."/>
            <person name="Gosai S."/>
            <person name="Prabakaran S."/>
            <person name="Witkowska E."/>
            <person name="Larue G.E."/>
            <person name="Fisher S."/>
            <person name="Freeman R.M."/>
            <person name="Gunawardena J."/>
            <person name="Chu W."/>
            <person name="Stover N.A."/>
            <person name="Gregory B.D."/>
            <person name="Nowacki M."/>
            <person name="Derisi J."/>
            <person name="Roy S.W."/>
            <person name="Marshall W.F."/>
            <person name="Sood P."/>
        </authorList>
    </citation>
    <scope>NUCLEOTIDE SEQUENCE [LARGE SCALE GENOMIC DNA]</scope>
    <source>
        <strain evidence="2">WM001</strain>
    </source>
</reference>
<keyword evidence="3" id="KW-1185">Reference proteome</keyword>
<dbReference type="Gene3D" id="1.25.10.10">
    <property type="entry name" value="Leucine-rich Repeat Variant"/>
    <property type="match status" value="1"/>
</dbReference>
<keyword evidence="1" id="KW-1133">Transmembrane helix</keyword>